<name>A0A1B0CXA0_LUTLO</name>
<evidence type="ECO:0000256" key="1">
    <source>
        <dbReference type="SAM" id="Phobius"/>
    </source>
</evidence>
<sequence>MRKYQQLALVIISLISVAVLIMYRNENSKLRYILEVVNFFGRSDAAALVRIENSTAFSHLTADFSTPLPMWTRLGSEFHAYAAFWHKNTFTAGGEVVTIVVGLRQAIVNFRCQLQFPGRITLLTGKFEFTREEQTDADGDFLAYRFLCKVTRDFGTPENVAFINATSKTEHFLPIRSARNTTLTHKSSLVACVDMVSSTLGGSSGKSLHIPDVDILQYFIHHQIVGIDEFIVYDRYHITNHIQELLYRHGIKISILPYNFPFTEATEAQNRPFLEMDCLLRARNEAKYAFLTTITEYFYPEISLKRSKILFKTLAASTDVFRFDVTTKTVCTEDGVRILAENHLYDPNAKTQHPFLIYRIDQRALDSPRMQDLDPHVAIVHRR</sequence>
<proteinExistence type="predicted"/>
<keyword evidence="4" id="KW-1185">Reference proteome</keyword>
<dbReference type="EnsemblMetazoa" id="LLOJ009636-RA">
    <property type="protein sequence ID" value="LLOJ009636-PA"/>
    <property type="gene ID" value="LLOJ009636"/>
</dbReference>
<evidence type="ECO:0000313" key="2">
    <source>
        <dbReference type="EMBL" id="MBC1170742.1"/>
    </source>
</evidence>
<keyword evidence="1" id="KW-1133">Transmembrane helix</keyword>
<evidence type="ECO:0000313" key="4">
    <source>
        <dbReference type="Proteomes" id="UP000092461"/>
    </source>
</evidence>
<reference evidence="2" key="2">
    <citation type="journal article" date="2020" name="BMC">
        <title>Leishmania infection induces a limited differential gene expression in the sand fly midgut.</title>
        <authorList>
            <person name="Coutinho-Abreu I.V."/>
            <person name="Serafim T.D."/>
            <person name="Meneses C."/>
            <person name="Kamhawi S."/>
            <person name="Oliveira F."/>
            <person name="Valenzuela J.G."/>
        </authorList>
    </citation>
    <scope>NUCLEOTIDE SEQUENCE</scope>
    <source>
        <strain evidence="2">Jacobina</strain>
        <tissue evidence="2">Midgut</tissue>
    </source>
</reference>
<reference evidence="3" key="3">
    <citation type="submission" date="2020-05" db="UniProtKB">
        <authorList>
            <consortium name="EnsemblMetazoa"/>
        </authorList>
    </citation>
    <scope>IDENTIFICATION</scope>
    <source>
        <strain evidence="3">Jacobina</strain>
    </source>
</reference>
<dbReference type="EMBL" id="AJWK01033471">
    <property type="status" value="NOT_ANNOTATED_CDS"/>
    <property type="molecule type" value="Genomic_DNA"/>
</dbReference>
<evidence type="ECO:0000313" key="3">
    <source>
        <dbReference type="EnsemblMetazoa" id="LLOJ009636-PA"/>
    </source>
</evidence>
<keyword evidence="1" id="KW-0812">Transmembrane</keyword>
<dbReference type="AlphaFoldDB" id="A0A1B0CXA0"/>
<keyword evidence="1" id="KW-0472">Membrane</keyword>
<feature type="transmembrane region" description="Helical" evidence="1">
    <location>
        <begin position="6"/>
        <end position="23"/>
    </location>
</feature>
<organism evidence="3 4">
    <name type="scientific">Lutzomyia longipalpis</name>
    <name type="common">Sand fly</name>
    <dbReference type="NCBI Taxonomy" id="7200"/>
    <lineage>
        <taxon>Eukaryota</taxon>
        <taxon>Metazoa</taxon>
        <taxon>Ecdysozoa</taxon>
        <taxon>Arthropoda</taxon>
        <taxon>Hexapoda</taxon>
        <taxon>Insecta</taxon>
        <taxon>Pterygota</taxon>
        <taxon>Neoptera</taxon>
        <taxon>Endopterygota</taxon>
        <taxon>Diptera</taxon>
        <taxon>Nematocera</taxon>
        <taxon>Psychodoidea</taxon>
        <taxon>Psychodidae</taxon>
        <taxon>Lutzomyia</taxon>
        <taxon>Lutzomyia</taxon>
    </lineage>
</organism>
<dbReference type="VEuPathDB" id="VectorBase:LLOJ009636"/>
<dbReference type="Proteomes" id="UP000092461">
    <property type="component" value="Unassembled WGS sequence"/>
</dbReference>
<reference evidence="4" key="1">
    <citation type="submission" date="2012-05" db="EMBL/GenBank/DDBJ databases">
        <title>Whole Genome Assembly of Lutzomyia longipalpis.</title>
        <authorList>
            <person name="Richards S."/>
            <person name="Qu C."/>
            <person name="Dillon R."/>
            <person name="Worley K."/>
            <person name="Scherer S."/>
            <person name="Batterton M."/>
            <person name="Taylor A."/>
            <person name="Hawes A."/>
            <person name="Hernandez B."/>
            <person name="Kovar C."/>
            <person name="Mandapat C."/>
            <person name="Pham C."/>
            <person name="Qu C."/>
            <person name="Jing C."/>
            <person name="Bess C."/>
            <person name="Bandaranaike D."/>
            <person name="Ngo D."/>
            <person name="Ongeri F."/>
            <person name="Arias F."/>
            <person name="Lara F."/>
            <person name="Weissenberger G."/>
            <person name="Kamau G."/>
            <person name="Han H."/>
            <person name="Shen H."/>
            <person name="Dinh H."/>
            <person name="Khalil I."/>
            <person name="Jones J."/>
            <person name="Shafer J."/>
            <person name="Jayaseelan J."/>
            <person name="Quiroz J."/>
            <person name="Blankenburg K."/>
            <person name="Nguyen L."/>
            <person name="Jackson L."/>
            <person name="Francisco L."/>
            <person name="Tang L.-Y."/>
            <person name="Pu L.-L."/>
            <person name="Perales L."/>
            <person name="Lorensuhewa L."/>
            <person name="Munidasa M."/>
            <person name="Coyle M."/>
            <person name="Taylor M."/>
            <person name="Puazo M."/>
            <person name="Firestine M."/>
            <person name="Scheel M."/>
            <person name="Javaid M."/>
            <person name="Wang M."/>
            <person name="Li M."/>
            <person name="Tabassum N."/>
            <person name="Saada N."/>
            <person name="Osuji N."/>
            <person name="Aqrawi P."/>
            <person name="Fu Q."/>
            <person name="Thornton R."/>
            <person name="Raj R."/>
            <person name="Goodspeed R."/>
            <person name="Mata R."/>
            <person name="Najjar R."/>
            <person name="Gubbala S."/>
            <person name="Lee S."/>
            <person name="Denson S."/>
            <person name="Patil S."/>
            <person name="Macmil S."/>
            <person name="Qi S."/>
            <person name="Matskevitch T."/>
            <person name="Palculict T."/>
            <person name="Mathew T."/>
            <person name="Vee V."/>
            <person name="Velamala V."/>
            <person name="Korchina V."/>
            <person name="Cai W."/>
            <person name="Liu W."/>
            <person name="Dai W."/>
            <person name="Zou X."/>
            <person name="Zhu Y."/>
            <person name="Zhang Y."/>
            <person name="Wu Y.-Q."/>
            <person name="Xin Y."/>
            <person name="Nazarath L."/>
            <person name="Kovar C."/>
            <person name="Han Y."/>
            <person name="Muzny D."/>
            <person name="Gibbs R."/>
        </authorList>
    </citation>
    <scope>NUCLEOTIDE SEQUENCE [LARGE SCALE GENOMIC DNA]</scope>
    <source>
        <strain evidence="4">Jacobina</strain>
    </source>
</reference>
<dbReference type="EMBL" id="GITU01002039">
    <property type="protein sequence ID" value="MBC1170742.1"/>
    <property type="molecule type" value="Transcribed_RNA"/>
</dbReference>
<dbReference type="VEuPathDB" id="VectorBase:LLONM1_002966"/>
<protein>
    <submittedName>
        <fullName evidence="2">Putative conserved secreted protein</fullName>
    </submittedName>
</protein>
<accession>A0A1B0CXA0</accession>